<dbReference type="PANTHER" id="PTHR43031:SF1">
    <property type="entry name" value="PYRIDINE NUCLEOTIDE-DISULPHIDE OXIDOREDUCTASE"/>
    <property type="match status" value="1"/>
</dbReference>
<keyword evidence="3" id="KW-1185">Reference proteome</keyword>
<accession>A0ABP9A938</accession>
<dbReference type="InterPro" id="IPR001763">
    <property type="entry name" value="Rhodanese-like_dom"/>
</dbReference>
<dbReference type="SMART" id="SM00450">
    <property type="entry name" value="RHOD"/>
    <property type="match status" value="1"/>
</dbReference>
<dbReference type="RefSeq" id="WP_345438939.1">
    <property type="nucleotide sequence ID" value="NZ_BAABKO010000003.1"/>
</dbReference>
<protein>
    <submittedName>
        <fullName evidence="2">Rhodanese-like domain-containing protein</fullName>
    </submittedName>
</protein>
<reference evidence="3" key="1">
    <citation type="journal article" date="2019" name="Int. J. Syst. Evol. Microbiol.">
        <title>The Global Catalogue of Microorganisms (GCM) 10K type strain sequencing project: providing services to taxonomists for standard genome sequencing and annotation.</title>
        <authorList>
            <consortium name="The Broad Institute Genomics Platform"/>
            <consortium name="The Broad Institute Genome Sequencing Center for Infectious Disease"/>
            <person name="Wu L."/>
            <person name="Ma J."/>
        </authorList>
    </citation>
    <scope>NUCLEOTIDE SEQUENCE [LARGE SCALE GENOMIC DNA]</scope>
    <source>
        <strain evidence="3">JCM 18537</strain>
    </source>
</reference>
<dbReference type="Proteomes" id="UP001501645">
    <property type="component" value="Unassembled WGS sequence"/>
</dbReference>
<dbReference type="SUPFAM" id="SSF52821">
    <property type="entry name" value="Rhodanese/Cell cycle control phosphatase"/>
    <property type="match status" value="1"/>
</dbReference>
<evidence type="ECO:0000259" key="1">
    <source>
        <dbReference type="PROSITE" id="PS50206"/>
    </source>
</evidence>
<evidence type="ECO:0000313" key="2">
    <source>
        <dbReference type="EMBL" id="GAA4776366.1"/>
    </source>
</evidence>
<feature type="domain" description="Rhodanese" evidence="1">
    <location>
        <begin position="29"/>
        <end position="119"/>
    </location>
</feature>
<dbReference type="InterPro" id="IPR036873">
    <property type="entry name" value="Rhodanese-like_dom_sf"/>
</dbReference>
<dbReference type="Gene3D" id="3.40.250.10">
    <property type="entry name" value="Rhodanese-like domain"/>
    <property type="match status" value="1"/>
</dbReference>
<dbReference type="Pfam" id="PF00581">
    <property type="entry name" value="Rhodanese"/>
    <property type="match status" value="1"/>
</dbReference>
<organism evidence="2 3">
    <name type="scientific">Microbacterium gilvum</name>
    <dbReference type="NCBI Taxonomy" id="1336204"/>
    <lineage>
        <taxon>Bacteria</taxon>
        <taxon>Bacillati</taxon>
        <taxon>Actinomycetota</taxon>
        <taxon>Actinomycetes</taxon>
        <taxon>Micrococcales</taxon>
        <taxon>Microbacteriaceae</taxon>
        <taxon>Microbacterium</taxon>
    </lineage>
</organism>
<proteinExistence type="predicted"/>
<evidence type="ECO:0000313" key="3">
    <source>
        <dbReference type="Proteomes" id="UP001501645"/>
    </source>
</evidence>
<sequence>MTNSAAAAHFRAKLSLETDASDVRADQLAGAPFVLVDTRSREAWDQGHAVGAVHLPTREIEARAAAEIPAGTPVVVYCWSPGCNGGDKAALAFALLGYEVRLLIGGFEYWAREGYPVEDAGGPVVRAVDPLVGPVGAPACAC</sequence>
<dbReference type="EMBL" id="BAABKO010000003">
    <property type="protein sequence ID" value="GAA4776366.1"/>
    <property type="molecule type" value="Genomic_DNA"/>
</dbReference>
<gene>
    <name evidence="2" type="ORF">GCM10023351_21250</name>
</gene>
<comment type="caution">
    <text evidence="2">The sequence shown here is derived from an EMBL/GenBank/DDBJ whole genome shotgun (WGS) entry which is preliminary data.</text>
</comment>
<dbReference type="PROSITE" id="PS50206">
    <property type="entry name" value="RHODANESE_3"/>
    <property type="match status" value="1"/>
</dbReference>
<dbReference type="PANTHER" id="PTHR43031">
    <property type="entry name" value="FAD-DEPENDENT OXIDOREDUCTASE"/>
    <property type="match status" value="1"/>
</dbReference>
<dbReference type="InterPro" id="IPR050229">
    <property type="entry name" value="GlpE_sulfurtransferase"/>
</dbReference>
<name>A0ABP9A938_9MICO</name>